<accession>A0A2P2PF41</accession>
<keyword evidence="1" id="KW-0472">Membrane</keyword>
<keyword evidence="1" id="KW-1133">Transmembrane helix</keyword>
<protein>
    <submittedName>
        <fullName evidence="2">Uncharacterized protein</fullName>
    </submittedName>
</protein>
<evidence type="ECO:0000256" key="1">
    <source>
        <dbReference type="SAM" id="Phobius"/>
    </source>
</evidence>
<organism evidence="2">
    <name type="scientific">Rhizophora mucronata</name>
    <name type="common">Asiatic mangrove</name>
    <dbReference type="NCBI Taxonomy" id="61149"/>
    <lineage>
        <taxon>Eukaryota</taxon>
        <taxon>Viridiplantae</taxon>
        <taxon>Streptophyta</taxon>
        <taxon>Embryophyta</taxon>
        <taxon>Tracheophyta</taxon>
        <taxon>Spermatophyta</taxon>
        <taxon>Magnoliopsida</taxon>
        <taxon>eudicotyledons</taxon>
        <taxon>Gunneridae</taxon>
        <taxon>Pentapetalae</taxon>
        <taxon>rosids</taxon>
        <taxon>fabids</taxon>
        <taxon>Malpighiales</taxon>
        <taxon>Rhizophoraceae</taxon>
        <taxon>Rhizophora</taxon>
    </lineage>
</organism>
<dbReference type="AlphaFoldDB" id="A0A2P2PF41"/>
<evidence type="ECO:0000313" key="2">
    <source>
        <dbReference type="EMBL" id="MBX53356.1"/>
    </source>
</evidence>
<keyword evidence="1" id="KW-0812">Transmembrane</keyword>
<reference evidence="2" key="1">
    <citation type="submission" date="2018-02" db="EMBL/GenBank/DDBJ databases">
        <title>Rhizophora mucronata_Transcriptome.</title>
        <authorList>
            <person name="Meera S.P."/>
            <person name="Sreeshan A."/>
            <person name="Augustine A."/>
        </authorList>
    </citation>
    <scope>NUCLEOTIDE SEQUENCE</scope>
    <source>
        <tissue evidence="2">Leaf</tissue>
    </source>
</reference>
<proteinExistence type="predicted"/>
<name>A0A2P2PF41_RHIMU</name>
<dbReference type="EMBL" id="GGEC01072872">
    <property type="protein sequence ID" value="MBX53356.1"/>
    <property type="molecule type" value="Transcribed_RNA"/>
</dbReference>
<feature type="transmembrane region" description="Helical" evidence="1">
    <location>
        <begin position="23"/>
        <end position="44"/>
    </location>
</feature>
<sequence length="45" mass="5332">MTRVSTGLRYYSYSKLEQTPFPLVWFFLFGEGQIINSLCFMMILC</sequence>